<keyword evidence="2 3" id="KW-0694">RNA-binding</keyword>
<feature type="region of interest" description="Disordered" evidence="4">
    <location>
        <begin position="49"/>
        <end position="87"/>
    </location>
</feature>
<dbReference type="InterPro" id="IPR000504">
    <property type="entry name" value="RRM_dom"/>
</dbReference>
<dbReference type="SUPFAM" id="SSF54928">
    <property type="entry name" value="RNA-binding domain, RBD"/>
    <property type="match status" value="2"/>
</dbReference>
<name>A0A9W7ZY72_9FUNG</name>
<dbReference type="PRINTS" id="PR00961">
    <property type="entry name" value="HUDSXLRNA"/>
</dbReference>
<dbReference type="InterPro" id="IPR050502">
    <property type="entry name" value="Euk_RNA-bind_prot"/>
</dbReference>
<keyword evidence="7" id="KW-1185">Reference proteome</keyword>
<dbReference type="Pfam" id="PF00076">
    <property type="entry name" value="RRM_1"/>
    <property type="match status" value="2"/>
</dbReference>
<gene>
    <name evidence="6" type="ORF">IWQ60_007322</name>
</gene>
<dbReference type="AlphaFoldDB" id="A0A9W7ZY72"/>
<accession>A0A9W7ZY72</accession>
<feature type="region of interest" description="Disordered" evidence="4">
    <location>
        <begin position="110"/>
        <end position="134"/>
    </location>
</feature>
<feature type="domain" description="RRM" evidence="5">
    <location>
        <begin position="265"/>
        <end position="344"/>
    </location>
</feature>
<feature type="compositionally biased region" description="Low complexity" evidence="4">
    <location>
        <begin position="62"/>
        <end position="73"/>
    </location>
</feature>
<sequence>MADPTRAPGYPEEASSTPGASGSPLYPSTLLPAHPVAAPYGYYPGLGGSAHQPTAASPPLSPYGSPGPASPYLAHSPHPGATSPPFQSPPTSPFYYYSHFVHSLDPRQSAVSPSSVLTSPGVSAASPRGGMPLSPSFPTNLLMSGGRMYPMPPALSPGRPGEAADRSAGLESLRDNTNVYIRNLPHDMTDDGLNCMCATYGKITSSKAILDDVTQACKGFGFVMYESIEETNYAITKLNEAGYQASLAKDSFKTRLKNMQDRSSTNVYLSNLPLNMTEKDLVTLFADYKVVSPRILRNNEENASRGVGFVRLADRESAVDLIQKFNGKTLPGGTAPLQIRFADSAAQKKLKSQSGRRRSSRSKESEPSRSSRDPGVRLGDPTAGVSASSSSAAAAAAGSMSPVYYHPGVAHPSGLVAAMVPPHMYAGHQAFPHFPVAAMYSGLAVSPHYQPSIDQLTSGMGQHPHHHPHLASQRDGREAMGHMAPGGHHGSEAPHSRAGPDARPSRNASTDEQLSHLAESKLAL</sequence>
<dbReference type="SMART" id="SM00360">
    <property type="entry name" value="RRM"/>
    <property type="match status" value="2"/>
</dbReference>
<feature type="domain" description="RRM" evidence="5">
    <location>
        <begin position="177"/>
        <end position="250"/>
    </location>
</feature>
<dbReference type="PANTHER" id="PTHR48025">
    <property type="entry name" value="OS02G0815200 PROTEIN"/>
    <property type="match status" value="1"/>
</dbReference>
<feature type="compositionally biased region" description="Basic and acidic residues" evidence="4">
    <location>
        <begin position="489"/>
        <end position="504"/>
    </location>
</feature>
<evidence type="ECO:0000313" key="7">
    <source>
        <dbReference type="Proteomes" id="UP001150569"/>
    </source>
</evidence>
<dbReference type="Proteomes" id="UP001150569">
    <property type="component" value="Unassembled WGS sequence"/>
</dbReference>
<dbReference type="InterPro" id="IPR012677">
    <property type="entry name" value="Nucleotide-bd_a/b_plait_sf"/>
</dbReference>
<evidence type="ECO:0000256" key="2">
    <source>
        <dbReference type="ARBA" id="ARBA00022884"/>
    </source>
</evidence>
<dbReference type="PROSITE" id="PS50102">
    <property type="entry name" value="RRM"/>
    <property type="match status" value="2"/>
</dbReference>
<feature type="compositionally biased region" description="Basic residues" evidence="4">
    <location>
        <begin position="348"/>
        <end position="360"/>
    </location>
</feature>
<comment type="caution">
    <text evidence="6">The sequence shown here is derived from an EMBL/GenBank/DDBJ whole genome shotgun (WGS) entry which is preliminary data.</text>
</comment>
<dbReference type="GO" id="GO:1990904">
    <property type="term" value="C:ribonucleoprotein complex"/>
    <property type="evidence" value="ECO:0007669"/>
    <property type="project" value="InterPro"/>
</dbReference>
<feature type="region of interest" description="Disordered" evidence="4">
    <location>
        <begin position="453"/>
        <end position="524"/>
    </location>
</feature>
<keyword evidence="1" id="KW-0677">Repeat</keyword>
<dbReference type="Gene3D" id="3.30.70.330">
    <property type="match status" value="2"/>
</dbReference>
<evidence type="ECO:0000256" key="1">
    <source>
        <dbReference type="ARBA" id="ARBA00022737"/>
    </source>
</evidence>
<feature type="compositionally biased region" description="Basic and acidic residues" evidence="4">
    <location>
        <begin position="361"/>
        <end position="375"/>
    </location>
</feature>
<evidence type="ECO:0000313" key="6">
    <source>
        <dbReference type="EMBL" id="KAJ1919097.1"/>
    </source>
</evidence>
<dbReference type="InterPro" id="IPR002343">
    <property type="entry name" value="Hud_Sxl_RNA"/>
</dbReference>
<feature type="region of interest" description="Disordered" evidence="4">
    <location>
        <begin position="345"/>
        <end position="386"/>
    </location>
</feature>
<dbReference type="GO" id="GO:0003729">
    <property type="term" value="F:mRNA binding"/>
    <property type="evidence" value="ECO:0007669"/>
    <property type="project" value="TreeGrafter"/>
</dbReference>
<dbReference type="EMBL" id="JANBPT010000483">
    <property type="protein sequence ID" value="KAJ1919097.1"/>
    <property type="molecule type" value="Genomic_DNA"/>
</dbReference>
<evidence type="ECO:0000256" key="3">
    <source>
        <dbReference type="PROSITE-ProRule" id="PRU00176"/>
    </source>
</evidence>
<protein>
    <recommendedName>
        <fullName evidence="5">RRM domain-containing protein</fullName>
    </recommendedName>
</protein>
<proteinExistence type="predicted"/>
<organism evidence="6 7">
    <name type="scientific">Tieghemiomyces parasiticus</name>
    <dbReference type="NCBI Taxonomy" id="78921"/>
    <lineage>
        <taxon>Eukaryota</taxon>
        <taxon>Fungi</taxon>
        <taxon>Fungi incertae sedis</taxon>
        <taxon>Zoopagomycota</taxon>
        <taxon>Kickxellomycotina</taxon>
        <taxon>Dimargaritomycetes</taxon>
        <taxon>Dimargaritales</taxon>
        <taxon>Dimargaritaceae</taxon>
        <taxon>Tieghemiomyces</taxon>
    </lineage>
</organism>
<reference evidence="6" key="1">
    <citation type="submission" date="2022-07" db="EMBL/GenBank/DDBJ databases">
        <title>Phylogenomic reconstructions and comparative analyses of Kickxellomycotina fungi.</title>
        <authorList>
            <person name="Reynolds N.K."/>
            <person name="Stajich J.E."/>
            <person name="Barry K."/>
            <person name="Grigoriev I.V."/>
            <person name="Crous P."/>
            <person name="Smith M.E."/>
        </authorList>
    </citation>
    <scope>NUCLEOTIDE SEQUENCE</scope>
    <source>
        <strain evidence="6">RSA 861</strain>
    </source>
</reference>
<dbReference type="PANTHER" id="PTHR48025:SF1">
    <property type="entry name" value="RRM DOMAIN-CONTAINING PROTEIN"/>
    <property type="match status" value="1"/>
</dbReference>
<feature type="compositionally biased region" description="Polar residues" evidence="4">
    <location>
        <begin position="110"/>
        <end position="121"/>
    </location>
</feature>
<evidence type="ECO:0000259" key="5">
    <source>
        <dbReference type="PROSITE" id="PS50102"/>
    </source>
</evidence>
<feature type="region of interest" description="Disordered" evidence="4">
    <location>
        <begin position="1"/>
        <end position="28"/>
    </location>
</feature>
<evidence type="ECO:0000256" key="4">
    <source>
        <dbReference type="SAM" id="MobiDB-lite"/>
    </source>
</evidence>
<dbReference type="InterPro" id="IPR035979">
    <property type="entry name" value="RBD_domain_sf"/>
</dbReference>
<dbReference type="OrthoDB" id="271725at2759"/>